<accession>A0A0F9MF26</accession>
<gene>
    <name evidence="1" type="ORF">LCGC14_1096980</name>
</gene>
<reference evidence="1" key="1">
    <citation type="journal article" date="2015" name="Nature">
        <title>Complex archaea that bridge the gap between prokaryotes and eukaryotes.</title>
        <authorList>
            <person name="Spang A."/>
            <person name="Saw J.H."/>
            <person name="Jorgensen S.L."/>
            <person name="Zaremba-Niedzwiedzka K."/>
            <person name="Martijn J."/>
            <person name="Lind A.E."/>
            <person name="van Eijk R."/>
            <person name="Schleper C."/>
            <person name="Guy L."/>
            <person name="Ettema T.J."/>
        </authorList>
    </citation>
    <scope>NUCLEOTIDE SEQUENCE</scope>
</reference>
<name>A0A0F9MF26_9ZZZZ</name>
<protein>
    <submittedName>
        <fullName evidence="1">Uncharacterized protein</fullName>
    </submittedName>
</protein>
<sequence length="105" mass="11601">MISTRFLNRTVEIKRLSYSGTPKKGIYATTSTVKGYLRPLSEVQASDNGFQFGQAFVLLVDTSVDLKESDEVVIETITYKVKGVANHDRGGLAHRRALITLPENA</sequence>
<organism evidence="1">
    <name type="scientific">marine sediment metagenome</name>
    <dbReference type="NCBI Taxonomy" id="412755"/>
    <lineage>
        <taxon>unclassified sequences</taxon>
        <taxon>metagenomes</taxon>
        <taxon>ecological metagenomes</taxon>
    </lineage>
</organism>
<dbReference type="AlphaFoldDB" id="A0A0F9MF26"/>
<proteinExistence type="predicted"/>
<evidence type="ECO:0000313" key="1">
    <source>
        <dbReference type="EMBL" id="KKN04484.1"/>
    </source>
</evidence>
<comment type="caution">
    <text evidence="1">The sequence shown here is derived from an EMBL/GenBank/DDBJ whole genome shotgun (WGS) entry which is preliminary data.</text>
</comment>
<dbReference type="EMBL" id="LAZR01004914">
    <property type="protein sequence ID" value="KKN04484.1"/>
    <property type="molecule type" value="Genomic_DNA"/>
</dbReference>